<dbReference type="EMBL" id="GBRH01260877">
    <property type="protein sequence ID" value="JAD37018.1"/>
    <property type="molecule type" value="Transcribed_RNA"/>
</dbReference>
<reference evidence="2" key="1">
    <citation type="submission" date="2014-09" db="EMBL/GenBank/DDBJ databases">
        <authorList>
            <person name="Magalhaes I.L.F."/>
            <person name="Oliveira U."/>
            <person name="Santos F.R."/>
            <person name="Vidigal T.H.D.A."/>
            <person name="Brescovit A.D."/>
            <person name="Santos A.J."/>
        </authorList>
    </citation>
    <scope>NUCLEOTIDE SEQUENCE</scope>
    <source>
        <tissue evidence="2">Shoot tissue taken approximately 20 cm above the soil surface</tissue>
    </source>
</reference>
<organism evidence="2">
    <name type="scientific">Arundo donax</name>
    <name type="common">Giant reed</name>
    <name type="synonym">Donax arundinaceus</name>
    <dbReference type="NCBI Taxonomy" id="35708"/>
    <lineage>
        <taxon>Eukaryota</taxon>
        <taxon>Viridiplantae</taxon>
        <taxon>Streptophyta</taxon>
        <taxon>Embryophyta</taxon>
        <taxon>Tracheophyta</taxon>
        <taxon>Spermatophyta</taxon>
        <taxon>Magnoliopsida</taxon>
        <taxon>Liliopsida</taxon>
        <taxon>Poales</taxon>
        <taxon>Poaceae</taxon>
        <taxon>PACMAD clade</taxon>
        <taxon>Arundinoideae</taxon>
        <taxon>Arundineae</taxon>
        <taxon>Arundo</taxon>
    </lineage>
</organism>
<evidence type="ECO:0000313" key="2">
    <source>
        <dbReference type="EMBL" id="JAD37018.1"/>
    </source>
</evidence>
<dbReference type="InterPro" id="IPR055290">
    <property type="entry name" value="At3g26010-like"/>
</dbReference>
<sequence length="332" mass="37719">MCKKAPQTLSSFFYRSCMVPAYNPSGFCHHFTSVSGRGWPMVDPSLSFLFSATYSSIEFMDSCNGLILCLCQKVSMWPLREIEYIVCNPATEKWTVLPNIEAMKGLYTMYLGFDPAVSLHFTVFSLVDYILDSDIEDENAYWHHQIKELEIYSSETGNWAYHQSEWADGTRVVGNSGVFFNGTLHVTTIDSSVITVNTKGKTWRKIPTPYYFSFIGMSQGHLYAVHRYENGSQLAIWVLEDYNGDQWGLKHMFNVLDLCGTHHISLEDRSVPVVIAIHPECSLLFLVANRRILVSYNVDKRKVCDICTLGNRYVLPYLPYISCFSEGLSGGS</sequence>
<dbReference type="NCBIfam" id="TIGR01640">
    <property type="entry name" value="F_box_assoc_1"/>
    <property type="match status" value="1"/>
</dbReference>
<feature type="domain" description="F-box associated beta-propeller type 3" evidence="1">
    <location>
        <begin position="50"/>
        <end position="252"/>
    </location>
</feature>
<name>A0A0A8ZH45_ARUDO</name>
<reference evidence="2" key="2">
    <citation type="journal article" date="2015" name="Data Brief">
        <title>Shoot transcriptome of the giant reed, Arundo donax.</title>
        <authorList>
            <person name="Barrero R.A."/>
            <person name="Guerrero F.D."/>
            <person name="Moolhuijzen P."/>
            <person name="Goolsby J.A."/>
            <person name="Tidwell J."/>
            <person name="Bellgard S.E."/>
            <person name="Bellgard M.I."/>
        </authorList>
    </citation>
    <scope>NUCLEOTIDE SEQUENCE</scope>
    <source>
        <tissue evidence="2">Shoot tissue taken approximately 20 cm above the soil surface</tissue>
    </source>
</reference>
<dbReference type="InterPro" id="IPR017451">
    <property type="entry name" value="F-box-assoc_interact_dom"/>
</dbReference>
<dbReference type="InterPro" id="IPR013187">
    <property type="entry name" value="F-box-assoc_dom_typ3"/>
</dbReference>
<accession>A0A0A8ZH45</accession>
<proteinExistence type="predicted"/>
<dbReference type="AlphaFoldDB" id="A0A0A8ZH45"/>
<dbReference type="PANTHER" id="PTHR35546">
    <property type="entry name" value="F-BOX PROTEIN INTERACTION DOMAIN PROTEIN-RELATED"/>
    <property type="match status" value="1"/>
</dbReference>
<dbReference type="PANTHER" id="PTHR35546:SF80">
    <property type="entry name" value="F-BOX DOMAIN CONTAINING PROTEIN EXPRESSED"/>
    <property type="match status" value="1"/>
</dbReference>
<dbReference type="Pfam" id="PF08268">
    <property type="entry name" value="FBA_3"/>
    <property type="match status" value="1"/>
</dbReference>
<protein>
    <recommendedName>
        <fullName evidence="1">F-box associated beta-propeller type 3 domain-containing protein</fullName>
    </recommendedName>
</protein>
<evidence type="ECO:0000259" key="1">
    <source>
        <dbReference type="Pfam" id="PF08268"/>
    </source>
</evidence>